<organism evidence="4 5">
    <name type="scientific">Brevibacillus aydinogluensis</name>
    <dbReference type="NCBI Taxonomy" id="927786"/>
    <lineage>
        <taxon>Bacteria</taxon>
        <taxon>Bacillati</taxon>
        <taxon>Bacillota</taxon>
        <taxon>Bacilli</taxon>
        <taxon>Bacillales</taxon>
        <taxon>Paenibacillaceae</taxon>
        <taxon>Brevibacillus</taxon>
    </lineage>
</organism>
<proteinExistence type="predicted"/>
<dbReference type="Pfam" id="PF10646">
    <property type="entry name" value="Germane"/>
    <property type="match status" value="1"/>
</dbReference>
<evidence type="ECO:0000259" key="3">
    <source>
        <dbReference type="Pfam" id="PF10646"/>
    </source>
</evidence>
<evidence type="ECO:0000313" key="5">
    <source>
        <dbReference type="Proteomes" id="UP001189619"/>
    </source>
</evidence>
<feature type="chain" id="PRO_5041449775" evidence="2">
    <location>
        <begin position="24"/>
        <end position="191"/>
    </location>
</feature>
<dbReference type="RefSeq" id="WP_171566155.1">
    <property type="nucleotide sequence ID" value="NZ_JAUSVZ010000044.1"/>
</dbReference>
<dbReference type="InterPro" id="IPR019606">
    <property type="entry name" value="GerMN"/>
</dbReference>
<keyword evidence="2" id="KW-0732">Signal</keyword>
<evidence type="ECO:0000256" key="2">
    <source>
        <dbReference type="SAM" id="SignalP"/>
    </source>
</evidence>
<reference evidence="4" key="1">
    <citation type="submission" date="2023-07" db="EMBL/GenBank/DDBJ databases">
        <authorList>
            <person name="Ivanov I."/>
            <person name="Teneva D."/>
            <person name="Stoikov I."/>
        </authorList>
    </citation>
    <scope>NUCLEOTIDE SEQUENCE</scope>
    <source>
        <strain evidence="4">4475</strain>
    </source>
</reference>
<dbReference type="PROSITE" id="PS51257">
    <property type="entry name" value="PROKAR_LIPOPROTEIN"/>
    <property type="match status" value="1"/>
</dbReference>
<dbReference type="EMBL" id="OY569118">
    <property type="protein sequence ID" value="CAJ1004321.1"/>
    <property type="molecule type" value="Genomic_DNA"/>
</dbReference>
<name>A0AA48MDI6_9BACL</name>
<dbReference type="AlphaFoldDB" id="A0AA48MDI6"/>
<evidence type="ECO:0000256" key="1">
    <source>
        <dbReference type="SAM" id="MobiDB-lite"/>
    </source>
</evidence>
<evidence type="ECO:0000313" key="4">
    <source>
        <dbReference type="EMBL" id="CAJ1004321.1"/>
    </source>
</evidence>
<accession>A0AA48MDI6</accession>
<gene>
    <name evidence="4" type="ORF">BSPP4475_18685</name>
</gene>
<sequence>MKRRSLIGLAAALVLLMAGCGQGAKPEPQPSGQQTGAPAQQQQAEQPGQPQAEQPEQPQLTKQTIAVYYTDDNLTDLKKEEQEIAYADDLDKYKKAIALLEKPKQAGHSPLWKDFRYHSVTFDKGTLTIDADSKNVYNLGSSGEALAIDALKQTLFQFDEVKQIVILEDGKPTESLMGHVDITEPLTRDSQ</sequence>
<dbReference type="Proteomes" id="UP001189619">
    <property type="component" value="Chromosome"/>
</dbReference>
<dbReference type="KEGG" id="bayd:BSPP4475_18685"/>
<keyword evidence="5" id="KW-1185">Reference proteome</keyword>
<feature type="compositionally biased region" description="Low complexity" evidence="1">
    <location>
        <begin position="30"/>
        <end position="59"/>
    </location>
</feature>
<feature type="signal peptide" evidence="2">
    <location>
        <begin position="1"/>
        <end position="23"/>
    </location>
</feature>
<protein>
    <submittedName>
        <fullName evidence="4">Spore gernimation protein</fullName>
    </submittedName>
</protein>
<feature type="domain" description="GerMN" evidence="3">
    <location>
        <begin position="67"/>
        <end position="173"/>
    </location>
</feature>
<feature type="region of interest" description="Disordered" evidence="1">
    <location>
        <begin position="21"/>
        <end position="59"/>
    </location>
</feature>